<gene>
    <name evidence="1" type="ORF">B296_00023696</name>
</gene>
<dbReference type="EMBL" id="AMZH03016300">
    <property type="protein sequence ID" value="RRT44707.1"/>
    <property type="molecule type" value="Genomic_DNA"/>
</dbReference>
<feature type="non-terminal residue" evidence="1">
    <location>
        <position position="1"/>
    </location>
</feature>
<dbReference type="AlphaFoldDB" id="A0A426XYT5"/>
<comment type="caution">
    <text evidence="1">The sequence shown here is derived from an EMBL/GenBank/DDBJ whole genome shotgun (WGS) entry which is preliminary data.</text>
</comment>
<protein>
    <submittedName>
        <fullName evidence="1">Uncharacterized protein</fullName>
    </submittedName>
</protein>
<evidence type="ECO:0000313" key="2">
    <source>
        <dbReference type="Proteomes" id="UP000287651"/>
    </source>
</evidence>
<reference evidence="1 2" key="1">
    <citation type="journal article" date="2014" name="Agronomy (Basel)">
        <title>A Draft Genome Sequence for Ensete ventricosum, the Drought-Tolerant Tree Against Hunger.</title>
        <authorList>
            <person name="Harrison J."/>
            <person name="Moore K.A."/>
            <person name="Paszkiewicz K."/>
            <person name="Jones T."/>
            <person name="Grant M."/>
            <person name="Ambacheew D."/>
            <person name="Muzemil S."/>
            <person name="Studholme D.J."/>
        </authorList>
    </citation>
    <scope>NUCLEOTIDE SEQUENCE [LARGE SCALE GENOMIC DNA]</scope>
</reference>
<organism evidence="1 2">
    <name type="scientific">Ensete ventricosum</name>
    <name type="common">Abyssinian banana</name>
    <name type="synonym">Musa ensete</name>
    <dbReference type="NCBI Taxonomy" id="4639"/>
    <lineage>
        <taxon>Eukaryota</taxon>
        <taxon>Viridiplantae</taxon>
        <taxon>Streptophyta</taxon>
        <taxon>Embryophyta</taxon>
        <taxon>Tracheophyta</taxon>
        <taxon>Spermatophyta</taxon>
        <taxon>Magnoliopsida</taxon>
        <taxon>Liliopsida</taxon>
        <taxon>Zingiberales</taxon>
        <taxon>Musaceae</taxon>
        <taxon>Ensete</taxon>
    </lineage>
</organism>
<proteinExistence type="predicted"/>
<accession>A0A426XYT5</accession>
<dbReference type="Proteomes" id="UP000287651">
    <property type="component" value="Unassembled WGS sequence"/>
</dbReference>
<name>A0A426XYT5_ENSVE</name>
<sequence length="150" mass="15836">ARGGGSYWSLDSEEKQHLGLPTLFDPELFGSMDVIIKPPEDQAGSGDVDSENLMDTAGGSEDLIVTMEAEDANGAQESEGAGELTALEIVPGQGVNRKTTTAPLYPRRAPSAEETANKLVGAFVGGGQETKKRSCCLRRARGGRVRDLLS</sequence>
<evidence type="ECO:0000313" key="1">
    <source>
        <dbReference type="EMBL" id="RRT44707.1"/>
    </source>
</evidence>